<dbReference type="InterPro" id="IPR015915">
    <property type="entry name" value="Kelch-typ_b-propeller"/>
</dbReference>
<feature type="signal peptide" evidence="4">
    <location>
        <begin position="1"/>
        <end position="19"/>
    </location>
</feature>
<dbReference type="HOGENOM" id="CLU_019030_0_1_1"/>
<evidence type="ECO:0000313" key="6">
    <source>
        <dbReference type="Proteomes" id="UP000022910"/>
    </source>
</evidence>
<evidence type="ECO:0000256" key="4">
    <source>
        <dbReference type="SAM" id="SignalP"/>
    </source>
</evidence>
<dbReference type="OrthoDB" id="432528at2759"/>
<keyword evidence="2" id="KW-0677">Repeat</keyword>
<reference evidence="5 6" key="1">
    <citation type="submission" date="2014-02" db="EMBL/GenBank/DDBJ databases">
        <title>Single nucleus genome sequencing reveals high similarity among nuclei of an endomycorrhizal fungus.</title>
        <authorList>
            <person name="Lin K."/>
            <person name="Geurts R."/>
            <person name="Zhang Z."/>
            <person name="Limpens E."/>
            <person name="Saunders D.G."/>
            <person name="Mu D."/>
            <person name="Pang E."/>
            <person name="Cao H."/>
            <person name="Cha H."/>
            <person name="Lin T."/>
            <person name="Zhou Q."/>
            <person name="Shang Y."/>
            <person name="Li Y."/>
            <person name="Ivanov S."/>
            <person name="Sharma T."/>
            <person name="Velzen R.V."/>
            <person name="Ruijter N.D."/>
            <person name="Aanen D.K."/>
            <person name="Win J."/>
            <person name="Kamoun S."/>
            <person name="Bisseling T."/>
            <person name="Huang S."/>
        </authorList>
    </citation>
    <scope>NUCLEOTIDE SEQUENCE [LARGE SCALE GENOMIC DNA]</scope>
    <source>
        <strain evidence="6">DAOM197198w</strain>
    </source>
</reference>
<dbReference type="AlphaFoldDB" id="A0A015KQ81"/>
<keyword evidence="3" id="KW-0472">Membrane</keyword>
<keyword evidence="4" id="KW-0732">Signal</keyword>
<evidence type="ECO:0000256" key="3">
    <source>
        <dbReference type="SAM" id="Phobius"/>
    </source>
</evidence>
<gene>
    <name evidence="5" type="ORF">RirG_166140</name>
</gene>
<dbReference type="SUPFAM" id="SSF117281">
    <property type="entry name" value="Kelch motif"/>
    <property type="match status" value="1"/>
</dbReference>
<keyword evidence="6" id="KW-1185">Reference proteome</keyword>
<accession>A0A015KQ81</accession>
<keyword evidence="1" id="KW-0880">Kelch repeat</keyword>
<sequence>MLFLGLIVICLYLNEFTLAFTPKTVWGPSAVFTDSKIYITGGLQPKNPNNFDGLTFSNEFYYLDVKQPIVIKVGEPLPWKELSSQGLPDHAWSAFSNCGLDDSLILYIGENNTFIANFVYIYGISSKQWNSIATTNPPLSNFHSQTQTVCDVKTRKMYRFGGMLPSSPENKYNYNLDILDASTLVWEIVNAPEQRFDHTGTLLRNGNIVYIGGTIHDNGVNSLADMLKLPLYNTYDNKWTSMTTTGYSPARRACHSAVLTQDGRIIVYGGCDADIAAVNDDLVILDTSQTVYTWSKANVISATDPPLPRCYHTATLVGDHMIVLFGRDNTQLSNETFILDTSDKSNYKWVSEFDPNPKPSTQNKNVIIGIIISSIVLALVGSSVLIYFYRKRKLSKADKFVHVPQIN</sequence>
<evidence type="ECO:0008006" key="7">
    <source>
        <dbReference type="Google" id="ProtNLM"/>
    </source>
</evidence>
<evidence type="ECO:0000256" key="1">
    <source>
        <dbReference type="ARBA" id="ARBA00022441"/>
    </source>
</evidence>
<dbReference type="SMR" id="A0A015KQ81"/>
<dbReference type="PANTHER" id="PTHR46093">
    <property type="entry name" value="ACYL-COA-BINDING DOMAIN-CONTAINING PROTEIN 5"/>
    <property type="match status" value="1"/>
</dbReference>
<dbReference type="SUPFAM" id="SSF50965">
    <property type="entry name" value="Galactose oxidase, central domain"/>
    <property type="match status" value="1"/>
</dbReference>
<evidence type="ECO:0000313" key="5">
    <source>
        <dbReference type="EMBL" id="EXX61966.1"/>
    </source>
</evidence>
<comment type="caution">
    <text evidence="5">The sequence shown here is derived from an EMBL/GenBank/DDBJ whole genome shotgun (WGS) entry which is preliminary data.</text>
</comment>
<dbReference type="Pfam" id="PF24681">
    <property type="entry name" value="Kelch_KLHDC2_KLHL20_DRC7"/>
    <property type="match status" value="1"/>
</dbReference>
<proteinExistence type="predicted"/>
<name>A0A015KQ81_RHIIW</name>
<dbReference type="Proteomes" id="UP000022910">
    <property type="component" value="Unassembled WGS sequence"/>
</dbReference>
<feature type="transmembrane region" description="Helical" evidence="3">
    <location>
        <begin position="366"/>
        <end position="389"/>
    </location>
</feature>
<dbReference type="InterPro" id="IPR011043">
    <property type="entry name" value="Gal_Oxase/kelch_b-propeller"/>
</dbReference>
<feature type="chain" id="PRO_5001474975" description="Galactose oxidase" evidence="4">
    <location>
        <begin position="20"/>
        <end position="407"/>
    </location>
</feature>
<dbReference type="Gene3D" id="2.120.10.80">
    <property type="entry name" value="Kelch-type beta propeller"/>
    <property type="match status" value="2"/>
</dbReference>
<organism evidence="5 6">
    <name type="scientific">Rhizophagus irregularis (strain DAOM 197198w)</name>
    <name type="common">Glomus intraradices</name>
    <dbReference type="NCBI Taxonomy" id="1432141"/>
    <lineage>
        <taxon>Eukaryota</taxon>
        <taxon>Fungi</taxon>
        <taxon>Fungi incertae sedis</taxon>
        <taxon>Mucoromycota</taxon>
        <taxon>Glomeromycotina</taxon>
        <taxon>Glomeromycetes</taxon>
        <taxon>Glomerales</taxon>
        <taxon>Glomeraceae</taxon>
        <taxon>Rhizophagus</taxon>
    </lineage>
</organism>
<dbReference type="STRING" id="1432141.A0A015KQ81"/>
<dbReference type="PANTHER" id="PTHR46093:SF18">
    <property type="entry name" value="FIBRONECTIN TYPE-III DOMAIN-CONTAINING PROTEIN"/>
    <property type="match status" value="1"/>
</dbReference>
<keyword evidence="3" id="KW-1133">Transmembrane helix</keyword>
<dbReference type="OMA" id="WSKANVI"/>
<keyword evidence="3" id="KW-0812">Transmembrane</keyword>
<dbReference type="EMBL" id="JEMT01024936">
    <property type="protein sequence ID" value="EXX61966.1"/>
    <property type="molecule type" value="Genomic_DNA"/>
</dbReference>
<protein>
    <recommendedName>
        <fullName evidence="7">Galactose oxidase</fullName>
    </recommendedName>
</protein>
<evidence type="ECO:0000256" key="2">
    <source>
        <dbReference type="ARBA" id="ARBA00022737"/>
    </source>
</evidence>